<dbReference type="Gene3D" id="3.40.50.1110">
    <property type="entry name" value="SGNH hydrolase"/>
    <property type="match status" value="1"/>
</dbReference>
<gene>
    <name evidence="2" type="ORF">Lalb_Chr04g0251931</name>
</gene>
<dbReference type="EMBL" id="WOCE01000004">
    <property type="protein sequence ID" value="KAE9615119.1"/>
    <property type="molecule type" value="Genomic_DNA"/>
</dbReference>
<keyword evidence="3" id="KW-1185">Reference proteome</keyword>
<reference evidence="3" key="1">
    <citation type="journal article" date="2020" name="Nat. Commun.">
        <title>Genome sequence of the cluster root forming white lupin.</title>
        <authorList>
            <person name="Hufnagel B."/>
            <person name="Marques A."/>
            <person name="Soriano A."/>
            <person name="Marques L."/>
            <person name="Divol F."/>
            <person name="Doumas P."/>
            <person name="Sallet E."/>
            <person name="Mancinotti D."/>
            <person name="Carrere S."/>
            <person name="Marande W."/>
            <person name="Arribat S."/>
            <person name="Keller J."/>
            <person name="Huneau C."/>
            <person name="Blein T."/>
            <person name="Aime D."/>
            <person name="Laguerre M."/>
            <person name="Taylor J."/>
            <person name="Schubert V."/>
            <person name="Nelson M."/>
            <person name="Geu-Flores F."/>
            <person name="Crespi M."/>
            <person name="Gallardo-Guerrero K."/>
            <person name="Delaux P.-M."/>
            <person name="Salse J."/>
            <person name="Berges H."/>
            <person name="Guyot R."/>
            <person name="Gouzy J."/>
            <person name="Peret B."/>
        </authorList>
    </citation>
    <scope>NUCLEOTIDE SEQUENCE [LARGE SCALE GENOMIC DNA]</scope>
    <source>
        <strain evidence="3">cv. Amiga</strain>
    </source>
</reference>
<dbReference type="PANTHER" id="PTHR45642">
    <property type="entry name" value="GDSL ESTERASE/LIPASE EXL3"/>
    <property type="match status" value="1"/>
</dbReference>
<evidence type="ECO:0000313" key="3">
    <source>
        <dbReference type="Proteomes" id="UP000447434"/>
    </source>
</evidence>
<comment type="caution">
    <text evidence="2">The sequence shown here is derived from an EMBL/GenBank/DDBJ whole genome shotgun (WGS) entry which is preliminary data.</text>
</comment>
<comment type="similarity">
    <text evidence="1">Belongs to the 'GDSL' lipolytic enzyme family.</text>
</comment>
<proteinExistence type="inferred from homology"/>
<accession>A0A6A4QNB4</accession>
<dbReference type="Pfam" id="PF00657">
    <property type="entry name" value="Lipase_GDSL"/>
    <property type="match status" value="1"/>
</dbReference>
<protein>
    <submittedName>
        <fullName evidence="2">Putative triacylglycerol lipase</fullName>
    </submittedName>
</protein>
<dbReference type="GO" id="GO:0016788">
    <property type="term" value="F:hydrolase activity, acting on ester bonds"/>
    <property type="evidence" value="ECO:0007669"/>
    <property type="project" value="InterPro"/>
</dbReference>
<dbReference type="InterPro" id="IPR050592">
    <property type="entry name" value="GDSL_lipolytic_enzyme"/>
</dbReference>
<dbReference type="PANTHER" id="PTHR45642:SF120">
    <property type="entry name" value="GDSL-LIKE LIPASE_ACYLHYDROLASE"/>
    <property type="match status" value="1"/>
</dbReference>
<dbReference type="OrthoDB" id="1600564at2759"/>
<evidence type="ECO:0000256" key="1">
    <source>
        <dbReference type="ARBA" id="ARBA00008668"/>
    </source>
</evidence>
<dbReference type="AlphaFoldDB" id="A0A6A4QNB4"/>
<organism evidence="2 3">
    <name type="scientific">Lupinus albus</name>
    <name type="common">White lupine</name>
    <name type="synonym">Lupinus termis</name>
    <dbReference type="NCBI Taxonomy" id="3870"/>
    <lineage>
        <taxon>Eukaryota</taxon>
        <taxon>Viridiplantae</taxon>
        <taxon>Streptophyta</taxon>
        <taxon>Embryophyta</taxon>
        <taxon>Tracheophyta</taxon>
        <taxon>Spermatophyta</taxon>
        <taxon>Magnoliopsida</taxon>
        <taxon>eudicotyledons</taxon>
        <taxon>Gunneridae</taxon>
        <taxon>Pentapetalae</taxon>
        <taxon>rosids</taxon>
        <taxon>fabids</taxon>
        <taxon>Fabales</taxon>
        <taxon>Fabaceae</taxon>
        <taxon>Papilionoideae</taxon>
        <taxon>50 kb inversion clade</taxon>
        <taxon>genistoids sensu lato</taxon>
        <taxon>core genistoids</taxon>
        <taxon>Genisteae</taxon>
        <taxon>Lupinus</taxon>
    </lineage>
</organism>
<name>A0A6A4QNB4_LUPAL</name>
<sequence>MKDENSDSKDYNQKLEKRLLEMQEMLPGSRVVYAEIYDPLVDLISEPEKYGFTETNIGCCGNGIVLEAAAVTCNNLTPICEDASKYVFWDCVHPTQATYHYLAKYMELKVLTKF</sequence>
<evidence type="ECO:0000313" key="2">
    <source>
        <dbReference type="EMBL" id="KAE9615119.1"/>
    </source>
</evidence>
<dbReference type="InterPro" id="IPR036514">
    <property type="entry name" value="SGNH_hydro_sf"/>
</dbReference>
<dbReference type="InterPro" id="IPR001087">
    <property type="entry name" value="GDSL"/>
</dbReference>
<dbReference type="Proteomes" id="UP000447434">
    <property type="component" value="Chromosome 4"/>
</dbReference>